<evidence type="ECO:0000256" key="3">
    <source>
        <dbReference type="ARBA" id="ARBA00023274"/>
    </source>
</evidence>
<proteinExistence type="inferred from homology"/>
<dbReference type="Proteomes" id="UP000603453">
    <property type="component" value="Unassembled WGS sequence"/>
</dbReference>
<dbReference type="SUPFAM" id="SSF55129">
    <property type="entry name" value="Ribosomal protein L30p/L7e"/>
    <property type="match status" value="1"/>
</dbReference>
<feature type="domain" description="Large ribosomal subunit protein uL30-like ferredoxin-like fold" evidence="5">
    <location>
        <begin position="18"/>
        <end position="68"/>
    </location>
</feature>
<reference evidence="6" key="1">
    <citation type="submission" date="2020-12" db="EMBL/GenBank/DDBJ databases">
        <title>Metabolic potential, ecology and presence of endohyphal bacteria is reflected in genomic diversity of Mucoromycotina.</title>
        <authorList>
            <person name="Muszewska A."/>
            <person name="Okrasinska A."/>
            <person name="Steczkiewicz K."/>
            <person name="Drgas O."/>
            <person name="Orlowska M."/>
            <person name="Perlinska-Lenart U."/>
            <person name="Aleksandrzak-Piekarczyk T."/>
            <person name="Szatraj K."/>
            <person name="Zielenkiewicz U."/>
            <person name="Pilsyk S."/>
            <person name="Malc E."/>
            <person name="Mieczkowski P."/>
            <person name="Kruszewska J.S."/>
            <person name="Biernat P."/>
            <person name="Pawlowska J."/>
        </authorList>
    </citation>
    <scope>NUCLEOTIDE SEQUENCE</scope>
    <source>
        <strain evidence="6">WA0000017839</strain>
    </source>
</reference>
<keyword evidence="3" id="KW-0687">Ribonucleoprotein</keyword>
<gene>
    <name evidence="6" type="ORF">INT47_007566</name>
</gene>
<dbReference type="CDD" id="cd01658">
    <property type="entry name" value="Ribosomal_L30"/>
    <property type="match status" value="1"/>
</dbReference>
<dbReference type="Gene3D" id="3.30.1390.20">
    <property type="entry name" value="Ribosomal protein L30, ferredoxin-like fold domain"/>
    <property type="match status" value="1"/>
</dbReference>
<dbReference type="AlphaFoldDB" id="A0A8H7V4F6"/>
<keyword evidence="2" id="KW-0689">Ribosomal protein</keyword>
<dbReference type="Pfam" id="PF00327">
    <property type="entry name" value="Ribosomal_L30"/>
    <property type="match status" value="1"/>
</dbReference>
<evidence type="ECO:0000256" key="1">
    <source>
        <dbReference type="ARBA" id="ARBA00007594"/>
    </source>
</evidence>
<evidence type="ECO:0000256" key="2">
    <source>
        <dbReference type="ARBA" id="ARBA00022980"/>
    </source>
</evidence>
<evidence type="ECO:0000313" key="7">
    <source>
        <dbReference type="Proteomes" id="UP000603453"/>
    </source>
</evidence>
<evidence type="ECO:0000256" key="4">
    <source>
        <dbReference type="ARBA" id="ARBA00035281"/>
    </source>
</evidence>
<accession>A0A8H7V4F6</accession>
<dbReference type="GO" id="GO:0003735">
    <property type="term" value="F:structural constituent of ribosome"/>
    <property type="evidence" value="ECO:0007669"/>
    <property type="project" value="InterPro"/>
</dbReference>
<comment type="caution">
    <text evidence="6">The sequence shown here is derived from an EMBL/GenBank/DDBJ whole genome shotgun (WGS) entry which is preliminary data.</text>
</comment>
<dbReference type="GO" id="GO:0015934">
    <property type="term" value="C:large ribosomal subunit"/>
    <property type="evidence" value="ECO:0007669"/>
    <property type="project" value="InterPro"/>
</dbReference>
<dbReference type="InterPro" id="IPR016082">
    <property type="entry name" value="Ribosomal_uL30_ferredoxin-like"/>
</dbReference>
<protein>
    <recommendedName>
        <fullName evidence="4">Large ribosomal subunit protein uL30m</fullName>
    </recommendedName>
</protein>
<dbReference type="GO" id="GO:0006412">
    <property type="term" value="P:translation"/>
    <property type="evidence" value="ECO:0007669"/>
    <property type="project" value="InterPro"/>
</dbReference>
<comment type="similarity">
    <text evidence="1">Belongs to the universal ribosomal protein uL30 family.</text>
</comment>
<name>A0A8H7V4F6_9FUNG</name>
<evidence type="ECO:0000259" key="5">
    <source>
        <dbReference type="Pfam" id="PF00327"/>
    </source>
</evidence>
<dbReference type="EMBL" id="JAEPRD010000028">
    <property type="protein sequence ID" value="KAG2206810.1"/>
    <property type="molecule type" value="Genomic_DNA"/>
</dbReference>
<dbReference type="InterPro" id="IPR036919">
    <property type="entry name" value="Ribo_uL30_ferredoxin-like_sf"/>
</dbReference>
<dbReference type="OrthoDB" id="509901at2759"/>
<evidence type="ECO:0000313" key="6">
    <source>
        <dbReference type="EMBL" id="KAG2206810.1"/>
    </source>
</evidence>
<keyword evidence="7" id="KW-1185">Reference proteome</keyword>
<organism evidence="6 7">
    <name type="scientific">Mucor saturninus</name>
    <dbReference type="NCBI Taxonomy" id="64648"/>
    <lineage>
        <taxon>Eukaryota</taxon>
        <taxon>Fungi</taxon>
        <taxon>Fungi incertae sedis</taxon>
        <taxon>Mucoromycota</taxon>
        <taxon>Mucoromycotina</taxon>
        <taxon>Mucoromycetes</taxon>
        <taxon>Mucorales</taxon>
        <taxon>Mucorineae</taxon>
        <taxon>Mucoraceae</taxon>
        <taxon>Mucor</taxon>
    </lineage>
</organism>
<dbReference type="InterPro" id="IPR005996">
    <property type="entry name" value="Ribosomal_uL30_bac-type"/>
</dbReference>
<sequence length="98" mass="10671">MMNRRLFSSSTRAAADFYKITLKRSSIGLPQDIKAAAKTLGLVRLQQTSYKPVNASNAGLILKLKEIVQVQLVDHIPTAQEIAATKPSKGYTIVGSKI</sequence>